<dbReference type="EMBL" id="CAKLDM010000002">
    <property type="protein sequence ID" value="CAH0541574.1"/>
    <property type="molecule type" value="Genomic_DNA"/>
</dbReference>
<dbReference type="InterPro" id="IPR012902">
    <property type="entry name" value="N_methyl_site"/>
</dbReference>
<dbReference type="Proteomes" id="UP000838748">
    <property type="component" value="Unassembled WGS sequence"/>
</dbReference>
<evidence type="ECO:0000313" key="4">
    <source>
        <dbReference type="Proteomes" id="UP000838748"/>
    </source>
</evidence>
<dbReference type="PROSITE" id="PS00409">
    <property type="entry name" value="PROKAR_NTER_METHYL"/>
    <property type="match status" value="1"/>
</dbReference>
<proteinExistence type="predicted"/>
<keyword evidence="4" id="KW-1185">Reference proteome</keyword>
<dbReference type="Pfam" id="PF07963">
    <property type="entry name" value="N_methyl"/>
    <property type="match status" value="1"/>
</dbReference>
<evidence type="ECO:0000256" key="2">
    <source>
        <dbReference type="SAM" id="Phobius"/>
    </source>
</evidence>
<gene>
    <name evidence="3" type="ORF">VMF7928_03637</name>
</gene>
<evidence type="ECO:0000313" key="3">
    <source>
        <dbReference type="EMBL" id="CAH0541574.1"/>
    </source>
</evidence>
<feature type="transmembrane region" description="Helical" evidence="2">
    <location>
        <begin position="12"/>
        <end position="31"/>
    </location>
</feature>
<reference evidence="3" key="1">
    <citation type="submission" date="2021-11" db="EMBL/GenBank/DDBJ databases">
        <authorList>
            <person name="Rodrigo-Torres L."/>
            <person name="Arahal R. D."/>
            <person name="Lucena T."/>
        </authorList>
    </citation>
    <scope>NUCLEOTIDE SEQUENCE</scope>
    <source>
        <strain evidence="3">CECT 7928</strain>
    </source>
</reference>
<organism evidence="3 4">
    <name type="scientific">Vibrio marisflavi CECT 7928</name>
    <dbReference type="NCBI Taxonomy" id="634439"/>
    <lineage>
        <taxon>Bacteria</taxon>
        <taxon>Pseudomonadati</taxon>
        <taxon>Pseudomonadota</taxon>
        <taxon>Gammaproteobacteria</taxon>
        <taxon>Vibrionales</taxon>
        <taxon>Vibrionaceae</taxon>
        <taxon>Vibrio</taxon>
    </lineage>
</organism>
<evidence type="ECO:0000256" key="1">
    <source>
        <dbReference type="SAM" id="MobiDB-lite"/>
    </source>
</evidence>
<dbReference type="RefSeq" id="WP_237363101.1">
    <property type="nucleotide sequence ID" value="NZ_CAKLDM010000002.1"/>
</dbReference>
<keyword evidence="2" id="KW-0472">Membrane</keyword>
<sequence length="183" mass="19625">MNKATGFTLVEAIVSMVIIAIAIIGLTTVLFPQIARSGDPNYQVRAAALGQSLMSQILGRGFDEESDFDGDYIRCSSSDTGSTDCTGSDSSSISLGSDTGESAPNFDDVDDYTGCWEPDGTNGCGDLNLLVEDSSTTYKNFNVTISVAYDNSDYEDWSMKLITMTISASNQTPISFKAFRGNY</sequence>
<protein>
    <recommendedName>
        <fullName evidence="5">MSHA pilin protein MshD</fullName>
    </recommendedName>
</protein>
<comment type="caution">
    <text evidence="3">The sequence shown here is derived from an EMBL/GenBank/DDBJ whole genome shotgun (WGS) entry which is preliminary data.</text>
</comment>
<feature type="region of interest" description="Disordered" evidence="1">
    <location>
        <begin position="78"/>
        <end position="101"/>
    </location>
</feature>
<keyword evidence="2" id="KW-0812">Transmembrane</keyword>
<name>A0ABM9A8F3_9VIBR</name>
<evidence type="ECO:0008006" key="5">
    <source>
        <dbReference type="Google" id="ProtNLM"/>
    </source>
</evidence>
<keyword evidence="2" id="KW-1133">Transmembrane helix</keyword>
<accession>A0ABM9A8F3</accession>